<comment type="caution">
    <text evidence="3">The sequence shown here is derived from an EMBL/GenBank/DDBJ whole genome shotgun (WGS) entry which is preliminary data.</text>
</comment>
<keyword evidence="1" id="KW-1133">Transmembrane helix</keyword>
<dbReference type="EMBL" id="JRKL02010774">
    <property type="protein sequence ID" value="KAF3945876.1"/>
    <property type="molecule type" value="Genomic_DNA"/>
</dbReference>
<proteinExistence type="predicted"/>
<dbReference type="InterPro" id="IPR025315">
    <property type="entry name" value="DUF4220"/>
</dbReference>
<organism evidence="3 4">
    <name type="scientific">Castanea mollissima</name>
    <name type="common">Chinese chestnut</name>
    <dbReference type="NCBI Taxonomy" id="60419"/>
    <lineage>
        <taxon>Eukaryota</taxon>
        <taxon>Viridiplantae</taxon>
        <taxon>Streptophyta</taxon>
        <taxon>Embryophyta</taxon>
        <taxon>Tracheophyta</taxon>
        <taxon>Spermatophyta</taxon>
        <taxon>Magnoliopsida</taxon>
        <taxon>eudicotyledons</taxon>
        <taxon>Gunneridae</taxon>
        <taxon>Pentapetalae</taxon>
        <taxon>rosids</taxon>
        <taxon>fabids</taxon>
        <taxon>Fagales</taxon>
        <taxon>Fagaceae</taxon>
        <taxon>Castanea</taxon>
    </lineage>
</organism>
<dbReference type="AlphaFoldDB" id="A0A8J4Q9R6"/>
<feature type="transmembrane region" description="Helical" evidence="1">
    <location>
        <begin position="50"/>
        <end position="72"/>
    </location>
</feature>
<keyword evidence="1" id="KW-0472">Membrane</keyword>
<feature type="domain" description="DUF4220" evidence="2">
    <location>
        <begin position="55"/>
        <end position="451"/>
    </location>
</feature>
<evidence type="ECO:0000259" key="2">
    <source>
        <dbReference type="Pfam" id="PF13968"/>
    </source>
</evidence>
<keyword evidence="1" id="KW-0812">Transmembrane</keyword>
<feature type="transmembrane region" description="Helical" evidence="1">
    <location>
        <begin position="365"/>
        <end position="386"/>
    </location>
</feature>
<sequence length="790" mass="91225">MISLASLAIPNLKHVWDTWNVRVVILVSLTLQVILIVVAPFRKRTTNKAVILSIWVSYLLADWAASFAVGHISNGSRESNDPCDKEDFITSVHYFFSSGKEKVSSCGVKGDALSMNYADILAFWAPFLLVHLGGPDTITAFALEDNELWLRHLFSLGVQLAVTLYVFWLTFPKNKLLIPTLLMFAAGIIKYFERTRALFLASLGRFRKSLLKDPDPGPNYAKLMEEYSSKKEAGLPTKIEMTREPGKESKLAANVRQPGKLSEIEVVTYAYHYFQKFKGLIVDIIFSYRERNESRDFFLNRNAEDALKLIELELNFIYEAFYTKVLVVHSLTGYIFRLISIVLVLVAYGLFYSLDKHDFKKFDIIVTYTLLFGAMSLDGIALIMLISSDWTIAAINTNKRLANYVPKFVESYLFFKSLRWCVDSDKFKVLDTPPILRRWSESVSSYNLIAYCLEQRPPADRGRFRRFMDKMDYFGVWDNVTDFFFPKTYLYPTKKLPKNLWSFIFDELKEKSKDAEDDEEITKRICSARGAYAIQEQFGDVHHNITGDYIQNIAYDESLLLWHVATDLCFRKEIQGIDATDKKGDNSCWLWSFVTELFCWLWRVATKLFLRKRPGEAETDHTEENRHFSKLLSDYMIYLLVKQPNMMSAVTGIGQIRYRDTCAEAVKFFSRRGIKRDQTKACRAILEVDTEVKPVYVKGDRSKSVLFDASMLAQELEKLDKDERWQIIIKVWVEMLSYAASHCRPDTHAKEVSKGGQLISFVWLLMAHFGLGEQFQINEGHTRAKLMVDK</sequence>
<dbReference type="Pfam" id="PF13968">
    <property type="entry name" value="DUF4220"/>
    <property type="match status" value="1"/>
</dbReference>
<keyword evidence="4" id="KW-1185">Reference proteome</keyword>
<reference evidence="3" key="1">
    <citation type="submission" date="2020-03" db="EMBL/GenBank/DDBJ databases">
        <title>Castanea mollissima Vanexum genome sequencing.</title>
        <authorList>
            <person name="Staton M."/>
        </authorList>
    </citation>
    <scope>NUCLEOTIDE SEQUENCE</scope>
    <source>
        <tissue evidence="3">Leaf</tissue>
    </source>
</reference>
<gene>
    <name evidence="3" type="ORF">CMV_027795</name>
</gene>
<feature type="transmembrane region" description="Helical" evidence="1">
    <location>
        <begin position="121"/>
        <end position="143"/>
    </location>
</feature>
<feature type="transmembrane region" description="Helical" evidence="1">
    <location>
        <begin position="334"/>
        <end position="353"/>
    </location>
</feature>
<name>A0A8J4Q9R6_9ROSI</name>
<evidence type="ECO:0000256" key="1">
    <source>
        <dbReference type="SAM" id="Phobius"/>
    </source>
</evidence>
<dbReference type="OrthoDB" id="1689146at2759"/>
<evidence type="ECO:0000313" key="3">
    <source>
        <dbReference type="EMBL" id="KAF3945876.1"/>
    </source>
</evidence>
<dbReference type="Pfam" id="PF04578">
    <property type="entry name" value="DUF594"/>
    <property type="match status" value="1"/>
</dbReference>
<dbReference type="InterPro" id="IPR007658">
    <property type="entry name" value="DUF594"/>
</dbReference>
<dbReference type="Proteomes" id="UP000737018">
    <property type="component" value="Unassembled WGS sequence"/>
</dbReference>
<protein>
    <recommendedName>
        <fullName evidence="2">DUF4220 domain-containing protein</fullName>
    </recommendedName>
</protein>
<dbReference type="PANTHER" id="PTHR31325">
    <property type="entry name" value="OS01G0798800 PROTEIN-RELATED"/>
    <property type="match status" value="1"/>
</dbReference>
<feature type="transmembrane region" description="Helical" evidence="1">
    <location>
        <begin position="150"/>
        <end position="170"/>
    </location>
</feature>
<accession>A0A8J4Q9R6</accession>
<evidence type="ECO:0000313" key="4">
    <source>
        <dbReference type="Proteomes" id="UP000737018"/>
    </source>
</evidence>
<feature type="transmembrane region" description="Helical" evidence="1">
    <location>
        <begin position="19"/>
        <end position="38"/>
    </location>
</feature>